<dbReference type="PANTHER" id="PTHR32494:SF5">
    <property type="entry name" value="ALLANTOATE AMIDOHYDROLASE"/>
    <property type="match status" value="1"/>
</dbReference>
<dbReference type="AlphaFoldDB" id="A0A6G7Y4T0"/>
<dbReference type="SUPFAM" id="SSF53187">
    <property type="entry name" value="Zn-dependent exopeptidases"/>
    <property type="match status" value="1"/>
</dbReference>
<dbReference type="EMBL" id="CP049865">
    <property type="protein sequence ID" value="QIK71719.1"/>
    <property type="molecule type" value="Genomic_DNA"/>
</dbReference>
<accession>A0A6G7Y4T0</accession>
<dbReference type="Proteomes" id="UP000501058">
    <property type="component" value="Chromosome"/>
</dbReference>
<reference evidence="2 3" key="1">
    <citation type="submission" date="2020-03" db="EMBL/GenBank/DDBJ databases">
        <title>Propioniciclava sp. nov., isolated from Hydrophilus acuminatus.</title>
        <authorList>
            <person name="Hyun D.-W."/>
            <person name="Bae J.-W."/>
        </authorList>
    </citation>
    <scope>NUCLEOTIDE SEQUENCE [LARGE SCALE GENOMIC DNA]</scope>
    <source>
        <strain evidence="2 3">HDW11</strain>
    </source>
</reference>
<name>A0A6G7Y4T0_9ACTN</name>
<proteinExistence type="predicted"/>
<dbReference type="Gene3D" id="3.40.630.10">
    <property type="entry name" value="Zn peptidases"/>
    <property type="match status" value="1"/>
</dbReference>
<dbReference type="PANTHER" id="PTHR32494">
    <property type="entry name" value="ALLANTOATE DEIMINASE-RELATED"/>
    <property type="match status" value="1"/>
</dbReference>
<evidence type="ECO:0000313" key="2">
    <source>
        <dbReference type="EMBL" id="QIK71719.1"/>
    </source>
</evidence>
<protein>
    <submittedName>
        <fullName evidence="2">M20/M25/M40 family metallo-hydrolase</fullName>
    </submittedName>
</protein>
<dbReference type="KEGG" id="prv:G7070_04810"/>
<dbReference type="Pfam" id="PF01546">
    <property type="entry name" value="Peptidase_M20"/>
    <property type="match status" value="1"/>
</dbReference>
<dbReference type="InterPro" id="IPR010158">
    <property type="entry name" value="Amidase_Cbmase"/>
</dbReference>
<gene>
    <name evidence="2" type="ORF">G7070_04810</name>
</gene>
<sequence length="172" mass="18204">MSRSMPWMRAMAANLGHRSGRRGCASAGRRRAAGDDSCGPYAQAWATAPAVPYAQACAIRLLTPMPRRPRSGQLPPFLRGQLTQAGAARHKRGRLQATNLGLLCEHITSGAGHDAGEIAALSPAGMVFVPGLYDGISHNPREYSTPEACADGINVLLQAVLELANEEHRPGA</sequence>
<keyword evidence="3" id="KW-1185">Reference proteome</keyword>
<dbReference type="InterPro" id="IPR002933">
    <property type="entry name" value="Peptidase_M20"/>
</dbReference>
<keyword evidence="1 2" id="KW-0378">Hydrolase</keyword>
<evidence type="ECO:0000256" key="1">
    <source>
        <dbReference type="ARBA" id="ARBA00022801"/>
    </source>
</evidence>
<dbReference type="GO" id="GO:0016813">
    <property type="term" value="F:hydrolase activity, acting on carbon-nitrogen (but not peptide) bonds, in linear amidines"/>
    <property type="evidence" value="ECO:0007669"/>
    <property type="project" value="InterPro"/>
</dbReference>
<organism evidence="2 3">
    <name type="scientific">Propioniciclava coleopterorum</name>
    <dbReference type="NCBI Taxonomy" id="2714937"/>
    <lineage>
        <taxon>Bacteria</taxon>
        <taxon>Bacillati</taxon>
        <taxon>Actinomycetota</taxon>
        <taxon>Actinomycetes</taxon>
        <taxon>Propionibacteriales</taxon>
        <taxon>Propionibacteriaceae</taxon>
        <taxon>Propioniciclava</taxon>
    </lineage>
</organism>
<evidence type="ECO:0000313" key="3">
    <source>
        <dbReference type="Proteomes" id="UP000501058"/>
    </source>
</evidence>